<sequence length="131" mass="14537">MSTYLISCHQSAWHKVPGGAHPPPVDLPLTLTRDGFTCLATPRSSKAGRAEIASASSRYLTPLEAAGHSSKKPNAGFYQSNFWQAKPRAPRIVVRVAGWRACYPIAVDRLGIFFRLLRRDSCKVRILIDFI</sequence>
<protein>
    <submittedName>
        <fullName evidence="1">Uncharacterized protein</fullName>
    </submittedName>
</protein>
<reference evidence="1" key="1">
    <citation type="submission" date="2018-11" db="EMBL/GenBank/DDBJ databases">
        <authorList>
            <consortium name="Pathogen Informatics"/>
        </authorList>
    </citation>
    <scope>NUCLEOTIDE SEQUENCE</scope>
</reference>
<organism evidence="1 2">
    <name type="scientific">Protopolystoma xenopodis</name>
    <dbReference type="NCBI Taxonomy" id="117903"/>
    <lineage>
        <taxon>Eukaryota</taxon>
        <taxon>Metazoa</taxon>
        <taxon>Spiralia</taxon>
        <taxon>Lophotrochozoa</taxon>
        <taxon>Platyhelminthes</taxon>
        <taxon>Monogenea</taxon>
        <taxon>Polyopisthocotylea</taxon>
        <taxon>Polystomatidea</taxon>
        <taxon>Polystomatidae</taxon>
        <taxon>Protopolystoma</taxon>
    </lineage>
</organism>
<dbReference type="AlphaFoldDB" id="A0A3S5B1V5"/>
<evidence type="ECO:0000313" key="1">
    <source>
        <dbReference type="EMBL" id="VEL43457.1"/>
    </source>
</evidence>
<evidence type="ECO:0000313" key="2">
    <source>
        <dbReference type="Proteomes" id="UP000784294"/>
    </source>
</evidence>
<keyword evidence="2" id="KW-1185">Reference proteome</keyword>
<accession>A0A3S5B1V5</accession>
<comment type="caution">
    <text evidence="1">The sequence shown here is derived from an EMBL/GenBank/DDBJ whole genome shotgun (WGS) entry which is preliminary data.</text>
</comment>
<dbReference type="OrthoDB" id="272810at2759"/>
<dbReference type="EMBL" id="CAAALY010281629">
    <property type="protein sequence ID" value="VEL43457.1"/>
    <property type="molecule type" value="Genomic_DNA"/>
</dbReference>
<dbReference type="Proteomes" id="UP000784294">
    <property type="component" value="Unassembled WGS sequence"/>
</dbReference>
<name>A0A3S5B1V5_9PLAT</name>
<proteinExistence type="predicted"/>
<gene>
    <name evidence="1" type="ORF">PXEA_LOCUS36897</name>
</gene>